<feature type="compositionally biased region" description="Polar residues" evidence="1">
    <location>
        <begin position="31"/>
        <end position="42"/>
    </location>
</feature>
<evidence type="ECO:0000256" key="1">
    <source>
        <dbReference type="SAM" id="MobiDB-lite"/>
    </source>
</evidence>
<gene>
    <name evidence="2" type="ORF">rCG_50173</name>
</gene>
<sequence length="42" mass="4846">MTHWGRPQLKRSIHVLSSISSSPHTLPPLKTASQQTMTMMWR</sequence>
<proteinExistence type="predicted"/>
<protein>
    <submittedName>
        <fullName evidence="2">RCG50173</fullName>
    </submittedName>
</protein>
<feature type="compositionally biased region" description="Low complexity" evidence="1">
    <location>
        <begin position="20"/>
        <end position="29"/>
    </location>
</feature>
<evidence type="ECO:0000313" key="3">
    <source>
        <dbReference type="Proteomes" id="UP000234681"/>
    </source>
</evidence>
<evidence type="ECO:0000313" key="2">
    <source>
        <dbReference type="EMBL" id="EDL90180.1"/>
    </source>
</evidence>
<name>A6JZH3_RAT</name>
<dbReference type="AlphaFoldDB" id="A6JZH3"/>
<dbReference type="EMBL" id="CH474008">
    <property type="protein sequence ID" value="EDL90180.1"/>
    <property type="molecule type" value="Genomic_DNA"/>
</dbReference>
<feature type="region of interest" description="Disordered" evidence="1">
    <location>
        <begin position="20"/>
        <end position="42"/>
    </location>
</feature>
<organism evidence="2 3">
    <name type="scientific">Rattus norvegicus</name>
    <name type="common">Rat</name>
    <dbReference type="NCBI Taxonomy" id="10116"/>
    <lineage>
        <taxon>Eukaryota</taxon>
        <taxon>Metazoa</taxon>
        <taxon>Chordata</taxon>
        <taxon>Craniata</taxon>
        <taxon>Vertebrata</taxon>
        <taxon>Euteleostomi</taxon>
        <taxon>Mammalia</taxon>
        <taxon>Eutheria</taxon>
        <taxon>Euarchontoglires</taxon>
        <taxon>Glires</taxon>
        <taxon>Rodentia</taxon>
        <taxon>Myomorpha</taxon>
        <taxon>Muroidea</taxon>
        <taxon>Muridae</taxon>
        <taxon>Murinae</taxon>
        <taxon>Rattus</taxon>
    </lineage>
</organism>
<accession>A6JZH3</accession>
<reference evidence="2 3" key="1">
    <citation type="submission" date="2005-09" db="EMBL/GenBank/DDBJ databases">
        <authorList>
            <person name="Mural R.J."/>
            <person name="Li P.W."/>
            <person name="Adams M.D."/>
            <person name="Amanatides P.G."/>
            <person name="Baden-Tillson H."/>
            <person name="Barnstead M."/>
            <person name="Chin S.H."/>
            <person name="Dew I."/>
            <person name="Evans C.A."/>
            <person name="Ferriera S."/>
            <person name="Flanigan M."/>
            <person name="Fosler C."/>
            <person name="Glodek A."/>
            <person name="Gu Z."/>
            <person name="Holt R.A."/>
            <person name="Jennings D."/>
            <person name="Kraft C.L."/>
            <person name="Lu F."/>
            <person name="Nguyen T."/>
            <person name="Nusskern D.R."/>
            <person name="Pfannkoch C.M."/>
            <person name="Sitter C."/>
            <person name="Sutton G.G."/>
            <person name="Venter J.C."/>
            <person name="Wang Z."/>
            <person name="Woodage T."/>
            <person name="Zheng X.H."/>
            <person name="Zhong F."/>
        </authorList>
    </citation>
    <scope>NUCLEOTIDE SEQUENCE [LARGE SCALE GENOMIC DNA]</scope>
    <source>
        <strain>BN</strain>
        <strain evidence="3">Sprague-Dawley</strain>
    </source>
</reference>
<dbReference type="Proteomes" id="UP000234681">
    <property type="component" value="Chromosome 5"/>
</dbReference>